<feature type="region of interest" description="Disordered" evidence="6">
    <location>
        <begin position="1"/>
        <end position="112"/>
    </location>
</feature>
<evidence type="ECO:0000256" key="6">
    <source>
        <dbReference type="SAM" id="MobiDB-lite"/>
    </source>
</evidence>
<dbReference type="EMBL" id="AOIQ01000008">
    <property type="protein sequence ID" value="ELZ12555.1"/>
    <property type="molecule type" value="Genomic_DNA"/>
</dbReference>
<comment type="subcellular location">
    <subcellularLocation>
        <location evidence="5">Cell membrane</location>
        <topology evidence="5">Multi-pass membrane protein</topology>
    </subcellularLocation>
    <subcellularLocation>
        <location evidence="1">Membrane</location>
        <topology evidence="1">Multi-pass membrane protein</topology>
    </subcellularLocation>
</comment>
<feature type="transmembrane region" description="Helical" evidence="5">
    <location>
        <begin position="403"/>
        <end position="424"/>
    </location>
</feature>
<evidence type="ECO:0000313" key="7">
    <source>
        <dbReference type="EMBL" id="ELZ12555.1"/>
    </source>
</evidence>
<feature type="transmembrane region" description="Helical" evidence="5">
    <location>
        <begin position="141"/>
        <end position="160"/>
    </location>
</feature>
<evidence type="ECO:0000256" key="5">
    <source>
        <dbReference type="RuleBase" id="RU363041"/>
    </source>
</evidence>
<evidence type="ECO:0000256" key="2">
    <source>
        <dbReference type="ARBA" id="ARBA00022692"/>
    </source>
</evidence>
<dbReference type="PANTHER" id="PTHR43701">
    <property type="entry name" value="MEMBRANE TRANSPORTER PROTEIN MJ0441-RELATED"/>
    <property type="match status" value="1"/>
</dbReference>
<evidence type="ECO:0000256" key="3">
    <source>
        <dbReference type="ARBA" id="ARBA00022989"/>
    </source>
</evidence>
<dbReference type="Proteomes" id="UP000011560">
    <property type="component" value="Unassembled WGS sequence"/>
</dbReference>
<dbReference type="RefSeq" id="WP_007698273.1">
    <property type="nucleotide sequence ID" value="NZ_AOIQ01000008.1"/>
</dbReference>
<keyword evidence="5" id="KW-1003">Cell membrane</keyword>
<keyword evidence="8" id="KW-1185">Reference proteome</keyword>
<protein>
    <recommendedName>
        <fullName evidence="5">Probable membrane transporter protein</fullName>
    </recommendedName>
</protein>
<comment type="caution">
    <text evidence="7">The sequence shown here is derived from an EMBL/GenBank/DDBJ whole genome shotgun (WGS) entry which is preliminary data.</text>
</comment>
<name>M0BNY1_9EURY</name>
<dbReference type="AlphaFoldDB" id="M0BNY1"/>
<keyword evidence="3 5" id="KW-1133">Transmembrane helix</keyword>
<reference evidence="7 8" key="1">
    <citation type="journal article" date="2014" name="PLoS Genet.">
        <title>Phylogenetically driven sequencing of extremely halophilic archaea reveals strategies for static and dynamic osmo-response.</title>
        <authorList>
            <person name="Becker E.A."/>
            <person name="Seitzer P.M."/>
            <person name="Tritt A."/>
            <person name="Larsen D."/>
            <person name="Krusor M."/>
            <person name="Yao A.I."/>
            <person name="Wu D."/>
            <person name="Madern D."/>
            <person name="Eisen J.A."/>
            <person name="Darling A.E."/>
            <person name="Facciotti M.T."/>
        </authorList>
    </citation>
    <scope>NUCLEOTIDE SEQUENCE [LARGE SCALE GENOMIC DNA]</scope>
    <source>
        <strain evidence="7 8">JCM 14624</strain>
    </source>
</reference>
<organism evidence="7 8">
    <name type="scientific">Halovivax asiaticus JCM 14624</name>
    <dbReference type="NCBI Taxonomy" id="1227490"/>
    <lineage>
        <taxon>Archaea</taxon>
        <taxon>Methanobacteriati</taxon>
        <taxon>Methanobacteriota</taxon>
        <taxon>Stenosarchaea group</taxon>
        <taxon>Halobacteria</taxon>
        <taxon>Halobacteriales</taxon>
        <taxon>Natrialbaceae</taxon>
        <taxon>Halovivax</taxon>
    </lineage>
</organism>
<gene>
    <name evidence="7" type="ORF">C479_04142</name>
</gene>
<dbReference type="OrthoDB" id="206015at2157"/>
<evidence type="ECO:0000256" key="4">
    <source>
        <dbReference type="ARBA" id="ARBA00023136"/>
    </source>
</evidence>
<dbReference type="GO" id="GO:0005886">
    <property type="term" value="C:plasma membrane"/>
    <property type="evidence" value="ECO:0007669"/>
    <property type="project" value="UniProtKB-SubCell"/>
</dbReference>
<feature type="transmembrane region" description="Helical" evidence="5">
    <location>
        <begin position="344"/>
        <end position="371"/>
    </location>
</feature>
<evidence type="ECO:0000256" key="1">
    <source>
        <dbReference type="ARBA" id="ARBA00004141"/>
    </source>
</evidence>
<dbReference type="InterPro" id="IPR002781">
    <property type="entry name" value="TM_pro_TauE-like"/>
</dbReference>
<keyword evidence="2 5" id="KW-0812">Transmembrane</keyword>
<feature type="transmembrane region" description="Helical" evidence="5">
    <location>
        <begin position="206"/>
        <end position="226"/>
    </location>
</feature>
<feature type="compositionally biased region" description="Basic and acidic residues" evidence="6">
    <location>
        <begin position="1"/>
        <end position="25"/>
    </location>
</feature>
<accession>M0BNY1</accession>
<feature type="transmembrane region" description="Helical" evidence="5">
    <location>
        <begin position="275"/>
        <end position="297"/>
    </location>
</feature>
<feature type="transmembrane region" description="Helical" evidence="5">
    <location>
        <begin position="377"/>
        <end position="396"/>
    </location>
</feature>
<comment type="similarity">
    <text evidence="5">Belongs to the 4-toluene sulfonate uptake permease (TSUP) (TC 2.A.102) family.</text>
</comment>
<keyword evidence="4 5" id="KW-0472">Membrane</keyword>
<dbReference type="InterPro" id="IPR051598">
    <property type="entry name" value="TSUP/Inactive_protease-like"/>
</dbReference>
<proteinExistence type="inferred from homology"/>
<sequence>MTRDDGGPADEDGGREAGDDSATDRDEPDPATDDHLLDESGASTDERDVDDGSANGVTGGIGERATELGVSREQLGERAAELGVTPEGLGVETYEPDTGPRAEELPSDEPPRQIGVQAEALDRTRTVADRLRLPRPVLRRLALLGVLYVLFTAGLILAFGDGAGRTPLVPSIVVVAFVFQTTDSAAGMGFGTAIAPLLFVFGYTPLQVVPVLVMAQTIAGLVAGLVHHDVDNVTFSLCPANDETKLLSLLAVTSLVGVAGATVLTYFALELPDSFVRTYVSILVVLMGLVGLLRVKVRTRMTYRPRRLVGFALLAGVNKGIGGGGYGPVVTLGQIFSGVYEKSAVAITTLAEGIASFVGSIAFLGLIYYGVPVDLQLLPSIFAGGFLAAIVGPYLVRVVPNTVWRYVIPLYAFGIGILGLAFGLGV</sequence>
<evidence type="ECO:0000313" key="8">
    <source>
        <dbReference type="Proteomes" id="UP000011560"/>
    </source>
</evidence>
<dbReference type="PANTHER" id="PTHR43701:SF12">
    <property type="entry name" value="MEMBRANE TRANSPORTER PROTEIN YTNM-RELATED"/>
    <property type="match status" value="1"/>
</dbReference>
<dbReference type="Pfam" id="PF01925">
    <property type="entry name" value="TauE"/>
    <property type="match status" value="1"/>
</dbReference>
<dbReference type="STRING" id="1227490.C479_04142"/>
<feature type="transmembrane region" description="Helical" evidence="5">
    <location>
        <begin position="246"/>
        <end position="269"/>
    </location>
</feature>